<dbReference type="Proteomes" id="UP001141806">
    <property type="component" value="Unassembled WGS sequence"/>
</dbReference>
<evidence type="ECO:0000313" key="3">
    <source>
        <dbReference type="Proteomes" id="UP001141806"/>
    </source>
</evidence>
<proteinExistence type="predicted"/>
<protein>
    <submittedName>
        <fullName evidence="2">Uncharacterized protein</fullName>
    </submittedName>
</protein>
<dbReference type="EMBL" id="JAMYWD010000012">
    <property type="protein sequence ID" value="KAJ4953859.1"/>
    <property type="molecule type" value="Genomic_DNA"/>
</dbReference>
<comment type="caution">
    <text evidence="2">The sequence shown here is derived from an EMBL/GenBank/DDBJ whole genome shotgun (WGS) entry which is preliminary data.</text>
</comment>
<name>A0A9Q0GYB8_9MAGN</name>
<sequence length="99" mass="11522">MQINTEQEWARDKFIMQQVIQRYKQVSGTCIQEYENKQVYNELTKMRSDHEMLENCQQDLGQEDSRAGAPGDGTEKHGASGVNWTWGFREKTWGETCSN</sequence>
<dbReference type="OrthoDB" id="1898716at2759"/>
<reference evidence="2" key="1">
    <citation type="journal article" date="2023" name="Plant J.">
        <title>The genome of the king protea, Protea cynaroides.</title>
        <authorList>
            <person name="Chang J."/>
            <person name="Duong T.A."/>
            <person name="Schoeman C."/>
            <person name="Ma X."/>
            <person name="Roodt D."/>
            <person name="Barker N."/>
            <person name="Li Z."/>
            <person name="Van de Peer Y."/>
            <person name="Mizrachi E."/>
        </authorList>
    </citation>
    <scope>NUCLEOTIDE SEQUENCE</scope>
    <source>
        <tissue evidence="2">Young leaves</tissue>
    </source>
</reference>
<gene>
    <name evidence="2" type="ORF">NE237_030691</name>
</gene>
<organism evidence="2 3">
    <name type="scientific">Protea cynaroides</name>
    <dbReference type="NCBI Taxonomy" id="273540"/>
    <lineage>
        <taxon>Eukaryota</taxon>
        <taxon>Viridiplantae</taxon>
        <taxon>Streptophyta</taxon>
        <taxon>Embryophyta</taxon>
        <taxon>Tracheophyta</taxon>
        <taxon>Spermatophyta</taxon>
        <taxon>Magnoliopsida</taxon>
        <taxon>Proteales</taxon>
        <taxon>Proteaceae</taxon>
        <taxon>Protea</taxon>
    </lineage>
</organism>
<feature type="region of interest" description="Disordered" evidence="1">
    <location>
        <begin position="58"/>
        <end position="82"/>
    </location>
</feature>
<evidence type="ECO:0000256" key="1">
    <source>
        <dbReference type="SAM" id="MobiDB-lite"/>
    </source>
</evidence>
<dbReference type="AlphaFoldDB" id="A0A9Q0GYB8"/>
<keyword evidence="3" id="KW-1185">Reference proteome</keyword>
<accession>A0A9Q0GYB8</accession>
<evidence type="ECO:0000313" key="2">
    <source>
        <dbReference type="EMBL" id="KAJ4953859.1"/>
    </source>
</evidence>